<gene>
    <name evidence="1" type="ORF">FBUS_06971</name>
</gene>
<evidence type="ECO:0000313" key="2">
    <source>
        <dbReference type="Proteomes" id="UP000728185"/>
    </source>
</evidence>
<evidence type="ECO:0000313" key="1">
    <source>
        <dbReference type="EMBL" id="KAA0187110.1"/>
    </source>
</evidence>
<proteinExistence type="predicted"/>
<protein>
    <submittedName>
        <fullName evidence="1">Uncharacterized protein</fullName>
    </submittedName>
</protein>
<name>A0A8E0RLT3_9TREM</name>
<keyword evidence="2" id="KW-1185">Reference proteome</keyword>
<dbReference type="AlphaFoldDB" id="A0A8E0RLT3"/>
<reference evidence="1" key="1">
    <citation type="submission" date="2019-05" db="EMBL/GenBank/DDBJ databases">
        <title>Annotation for the trematode Fasciolopsis buski.</title>
        <authorList>
            <person name="Choi Y.-J."/>
        </authorList>
    </citation>
    <scope>NUCLEOTIDE SEQUENCE</scope>
    <source>
        <strain evidence="1">HT</strain>
        <tissue evidence="1">Whole worm</tissue>
    </source>
</reference>
<sequence length="190" mass="21329">MSFGLCPADFQETSNNVCFKGFLKSSSFCQANELCEEEGSKRELRLHLPGVNSAQIPTKLLNSHNIFTSITALLNRSAILVDGWQFGDPGYSGYFIDNNIQQLPWATTYPSYATQALTIYQKGDFIDGVQNQLLASYVVCELSNRPVPGPVEMFHRDWPFKFQFMFITTSETVGCFTNHPSDSLLKCAKE</sequence>
<organism evidence="1 2">
    <name type="scientific">Fasciolopsis buskii</name>
    <dbReference type="NCBI Taxonomy" id="27845"/>
    <lineage>
        <taxon>Eukaryota</taxon>
        <taxon>Metazoa</taxon>
        <taxon>Spiralia</taxon>
        <taxon>Lophotrochozoa</taxon>
        <taxon>Platyhelminthes</taxon>
        <taxon>Trematoda</taxon>
        <taxon>Digenea</taxon>
        <taxon>Plagiorchiida</taxon>
        <taxon>Echinostomata</taxon>
        <taxon>Echinostomatoidea</taxon>
        <taxon>Fasciolidae</taxon>
        <taxon>Fasciolopsis</taxon>
    </lineage>
</organism>
<dbReference type="EMBL" id="LUCM01009342">
    <property type="protein sequence ID" value="KAA0187110.1"/>
    <property type="molecule type" value="Genomic_DNA"/>
</dbReference>
<accession>A0A8E0RLT3</accession>
<dbReference type="OrthoDB" id="6222038at2759"/>
<dbReference type="Proteomes" id="UP000728185">
    <property type="component" value="Unassembled WGS sequence"/>
</dbReference>
<comment type="caution">
    <text evidence="1">The sequence shown here is derived from an EMBL/GenBank/DDBJ whole genome shotgun (WGS) entry which is preliminary data.</text>
</comment>